<evidence type="ECO:0000259" key="6">
    <source>
        <dbReference type="PROSITE" id="PS50110"/>
    </source>
</evidence>
<dbReference type="RefSeq" id="XP_044557347.1">
    <property type="nucleotide sequence ID" value="XM_044712782.1"/>
</dbReference>
<dbReference type="InterPro" id="IPR001789">
    <property type="entry name" value="Sig_transdc_resp-reg_receiver"/>
</dbReference>
<dbReference type="Pfam" id="PF02518">
    <property type="entry name" value="HATPase_c"/>
    <property type="match status" value="1"/>
</dbReference>
<evidence type="ECO:0008006" key="9">
    <source>
        <dbReference type="Google" id="ProtNLM"/>
    </source>
</evidence>
<gene>
    <name evidence="7" type="ORF">FDP41_008882</name>
</gene>
<keyword evidence="4" id="KW-0472">Membrane</keyword>
<dbReference type="GO" id="GO:0000155">
    <property type="term" value="F:phosphorelay sensor kinase activity"/>
    <property type="evidence" value="ECO:0007669"/>
    <property type="project" value="InterPro"/>
</dbReference>
<dbReference type="Gene3D" id="3.40.50.2300">
    <property type="match status" value="1"/>
</dbReference>
<evidence type="ECO:0000256" key="3">
    <source>
        <dbReference type="SAM" id="MobiDB-lite"/>
    </source>
</evidence>
<dbReference type="GeneID" id="68116099"/>
<reference evidence="7 8" key="1">
    <citation type="journal article" date="2019" name="Sci. Rep.">
        <title>Nanopore sequencing improves the draft genome of the human pathogenic amoeba Naegleria fowleri.</title>
        <authorList>
            <person name="Liechti N."/>
            <person name="Schurch N."/>
            <person name="Bruggmann R."/>
            <person name="Wittwer M."/>
        </authorList>
    </citation>
    <scope>NUCLEOTIDE SEQUENCE [LARGE SCALE GENOMIC DNA]</scope>
    <source>
        <strain evidence="7 8">ATCC 30894</strain>
    </source>
</reference>
<dbReference type="VEuPathDB" id="AmoebaDB:NfTy_047930"/>
<dbReference type="InterPro" id="IPR036890">
    <property type="entry name" value="HATPase_C_sf"/>
</dbReference>
<evidence type="ECO:0000256" key="1">
    <source>
        <dbReference type="ARBA" id="ARBA00022553"/>
    </source>
</evidence>
<dbReference type="OMA" id="HISAEYK"/>
<dbReference type="VEuPathDB" id="AmoebaDB:NF0070600"/>
<evidence type="ECO:0000313" key="7">
    <source>
        <dbReference type="EMBL" id="KAF0972633.1"/>
    </source>
</evidence>
<dbReference type="InterPro" id="IPR004358">
    <property type="entry name" value="Sig_transdc_His_kin-like_C"/>
</dbReference>
<dbReference type="InterPro" id="IPR011006">
    <property type="entry name" value="CheY-like_superfamily"/>
</dbReference>
<dbReference type="CDD" id="cd00082">
    <property type="entry name" value="HisKA"/>
    <property type="match status" value="1"/>
</dbReference>
<dbReference type="PANTHER" id="PTHR43719:SF28">
    <property type="entry name" value="PEROXIDE STRESS-ACTIVATED HISTIDINE KINASE MAK1-RELATED"/>
    <property type="match status" value="1"/>
</dbReference>
<dbReference type="Gene3D" id="1.10.287.130">
    <property type="match status" value="1"/>
</dbReference>
<feature type="transmembrane region" description="Helical" evidence="4">
    <location>
        <begin position="174"/>
        <end position="199"/>
    </location>
</feature>
<accession>A0A6A5AYU3</accession>
<dbReference type="EMBL" id="VFQX01000066">
    <property type="protein sequence ID" value="KAF0972633.1"/>
    <property type="molecule type" value="Genomic_DNA"/>
</dbReference>
<feature type="compositionally biased region" description="Low complexity" evidence="3">
    <location>
        <begin position="55"/>
        <end position="84"/>
    </location>
</feature>
<feature type="compositionally biased region" description="Polar residues" evidence="3">
    <location>
        <begin position="41"/>
        <end position="51"/>
    </location>
</feature>
<keyword evidence="4" id="KW-1133">Transmembrane helix</keyword>
<name>A0A6A5AYU3_NAEFO</name>
<dbReference type="Gene3D" id="3.30.565.10">
    <property type="entry name" value="Histidine kinase-like ATPase, C-terminal domain"/>
    <property type="match status" value="1"/>
</dbReference>
<dbReference type="SUPFAM" id="SSF55874">
    <property type="entry name" value="ATPase domain of HSP90 chaperone/DNA topoisomerase II/histidine kinase"/>
    <property type="match status" value="1"/>
</dbReference>
<feature type="modified residue" description="4-aspartylphosphate" evidence="2">
    <location>
        <position position="830"/>
    </location>
</feature>
<organism evidence="7 8">
    <name type="scientific">Naegleria fowleri</name>
    <name type="common">Brain eating amoeba</name>
    <dbReference type="NCBI Taxonomy" id="5763"/>
    <lineage>
        <taxon>Eukaryota</taxon>
        <taxon>Discoba</taxon>
        <taxon>Heterolobosea</taxon>
        <taxon>Tetramitia</taxon>
        <taxon>Eutetramitia</taxon>
        <taxon>Vahlkampfiidae</taxon>
        <taxon>Naegleria</taxon>
    </lineage>
</organism>
<dbReference type="Pfam" id="PF00512">
    <property type="entry name" value="HisKA"/>
    <property type="match status" value="1"/>
</dbReference>
<dbReference type="SMART" id="SM00448">
    <property type="entry name" value="REC"/>
    <property type="match status" value="1"/>
</dbReference>
<feature type="domain" description="Histidine kinase" evidence="5">
    <location>
        <begin position="293"/>
        <end position="572"/>
    </location>
</feature>
<dbReference type="InterPro" id="IPR005467">
    <property type="entry name" value="His_kinase_dom"/>
</dbReference>
<dbReference type="PRINTS" id="PR00344">
    <property type="entry name" value="BCTRLSENSOR"/>
</dbReference>
<keyword evidence="1 2" id="KW-0597">Phosphoprotein</keyword>
<dbReference type="SUPFAM" id="SSF47384">
    <property type="entry name" value="Homodimeric domain of signal transducing histidine kinase"/>
    <property type="match status" value="1"/>
</dbReference>
<dbReference type="Proteomes" id="UP000444721">
    <property type="component" value="Unassembled WGS sequence"/>
</dbReference>
<feature type="transmembrane region" description="Helical" evidence="4">
    <location>
        <begin position="205"/>
        <end position="225"/>
    </location>
</feature>
<comment type="caution">
    <text evidence="7">The sequence shown here is derived from an EMBL/GenBank/DDBJ whole genome shotgun (WGS) entry which is preliminary data.</text>
</comment>
<dbReference type="PROSITE" id="PS50109">
    <property type="entry name" value="HIS_KIN"/>
    <property type="match status" value="1"/>
</dbReference>
<dbReference type="InterPro" id="IPR003594">
    <property type="entry name" value="HATPase_dom"/>
</dbReference>
<proteinExistence type="predicted"/>
<evidence type="ECO:0000256" key="2">
    <source>
        <dbReference type="PROSITE-ProRule" id="PRU00169"/>
    </source>
</evidence>
<dbReference type="PROSITE" id="PS50110">
    <property type="entry name" value="RESPONSE_REGULATORY"/>
    <property type="match status" value="1"/>
</dbReference>
<dbReference type="SMART" id="SM00388">
    <property type="entry name" value="HisKA"/>
    <property type="match status" value="1"/>
</dbReference>
<dbReference type="SUPFAM" id="SSF52172">
    <property type="entry name" value="CheY-like"/>
    <property type="match status" value="1"/>
</dbReference>
<dbReference type="InterPro" id="IPR050956">
    <property type="entry name" value="2C_system_His_kinase"/>
</dbReference>
<feature type="domain" description="Response regulatory" evidence="6">
    <location>
        <begin position="780"/>
        <end position="904"/>
    </location>
</feature>
<sequence length="918" mass="104337">MVVLNDTENKQVGTATASSSGACFKKTTTTTNNKSLHHTPSETSSSVFQNKQQDDTSASRASTTSSSSTTTTSTTRNQTTNSSSEPDEDLQIVLQHQSYHSKIGTVLAILPIVFGTAFCWERGLYTFYISTIIEHCVHYTVNYFIGRVQSLRIFSTINTIRVLMVALNHISLQVYYGPFVAFHVFTVYKIVITTMMWYYDMKFTLLNGSFHIISAVMGKYIALMNESHMLSDLEIMFCYRSIFEVFVLLTTVLISSLLFSQHMNQTNEQYTRQQIEITKERVRNTEKTKFIANLSHEARNPLHGILGSLQLLRHDVLKKDEICEQGCEHCLLKNNSTSELFQDIEENSKTLLHILSSSLHRSNFELGKINLKIEPFNVMCLIESITSVFSQLALEKSLTLHSFFDVKNVPIFLKGDSTRISQVVMNLVSNSIKYTSKGFVKLTCELASEEDLKKTDLSIRKLSKTEPDETVFIKLECQDTGRGIPESQLQNIFQPYHMIEETTLSKKPEEFERYFKQAELISGGNSLLIHTYRNGLGLSISKFIIEKMNGTVTVTSREGQGTTFTVILPLRKFVGEIPEKGSVVNPDNAHEILHYEAETGQKIKVLIFDPDDCFREVLKRYLRLFKRVDSIEEYTSFENFDLKNYLAKDEAILEGERKCHDHGSRNNTLIVCLEQYYEQLSNLFQSKQNGEHATVVVPAVPRGRNRAFEKIKYLSKPIKFADLFDIISDPRFSSSPPLRTPPSSILKTHRKSIVELDSQTAASLAPLMNMEFDSEVLSKPILAVDDNGVNRKILFKMLKILGFKEIDLACDGMECFNMFKKKTYCMILLDCVMPILSGKEACEMIRNYEKQNELEHGPNTHVPIIAVTANTWETKEHLLSQGFDSVMYKPIAMEQLKAEMLKVLSINNDPKVTSESGQ</sequence>
<dbReference type="SMART" id="SM00387">
    <property type="entry name" value="HATPase_c"/>
    <property type="match status" value="1"/>
</dbReference>
<evidence type="ECO:0000259" key="5">
    <source>
        <dbReference type="PROSITE" id="PS50109"/>
    </source>
</evidence>
<feature type="transmembrane region" description="Helical" evidence="4">
    <location>
        <begin position="237"/>
        <end position="259"/>
    </location>
</feature>
<dbReference type="CDD" id="cd17546">
    <property type="entry name" value="REC_hyHK_CKI1_RcsC-like"/>
    <property type="match status" value="1"/>
</dbReference>
<dbReference type="VEuPathDB" id="AmoebaDB:FDP41_008882"/>
<dbReference type="OrthoDB" id="303614at2759"/>
<dbReference type="Pfam" id="PF00072">
    <property type="entry name" value="Response_reg"/>
    <property type="match status" value="1"/>
</dbReference>
<keyword evidence="4" id="KW-0812">Transmembrane</keyword>
<evidence type="ECO:0000313" key="8">
    <source>
        <dbReference type="Proteomes" id="UP000444721"/>
    </source>
</evidence>
<dbReference type="AlphaFoldDB" id="A0A6A5AYU3"/>
<feature type="region of interest" description="Disordered" evidence="3">
    <location>
        <begin position="30"/>
        <end position="87"/>
    </location>
</feature>
<keyword evidence="8" id="KW-1185">Reference proteome</keyword>
<protein>
    <recommendedName>
        <fullName evidence="9">Histidine kinase</fullName>
    </recommendedName>
</protein>
<dbReference type="InterPro" id="IPR036097">
    <property type="entry name" value="HisK_dim/P_sf"/>
</dbReference>
<evidence type="ECO:0000256" key="4">
    <source>
        <dbReference type="SAM" id="Phobius"/>
    </source>
</evidence>
<dbReference type="InterPro" id="IPR003661">
    <property type="entry name" value="HisK_dim/P_dom"/>
</dbReference>
<dbReference type="PANTHER" id="PTHR43719">
    <property type="entry name" value="TWO-COMPONENT HISTIDINE KINASE"/>
    <property type="match status" value="1"/>
</dbReference>